<evidence type="ECO:0000313" key="2">
    <source>
        <dbReference type="EMBL" id="KAL0416834.1"/>
    </source>
</evidence>
<dbReference type="EMBL" id="JACGWN010000012">
    <property type="protein sequence ID" value="KAL0416834.1"/>
    <property type="molecule type" value="Genomic_DNA"/>
</dbReference>
<dbReference type="Gene3D" id="3.60.10.10">
    <property type="entry name" value="Endonuclease/exonuclease/phosphatase"/>
    <property type="match status" value="1"/>
</dbReference>
<dbReference type="AlphaFoldDB" id="A0AAW2UIM7"/>
<dbReference type="GO" id="GO:0003824">
    <property type="term" value="F:catalytic activity"/>
    <property type="evidence" value="ECO:0007669"/>
    <property type="project" value="InterPro"/>
</dbReference>
<organism evidence="2">
    <name type="scientific">Sesamum latifolium</name>
    <dbReference type="NCBI Taxonomy" id="2727402"/>
    <lineage>
        <taxon>Eukaryota</taxon>
        <taxon>Viridiplantae</taxon>
        <taxon>Streptophyta</taxon>
        <taxon>Embryophyta</taxon>
        <taxon>Tracheophyta</taxon>
        <taxon>Spermatophyta</taxon>
        <taxon>Magnoliopsida</taxon>
        <taxon>eudicotyledons</taxon>
        <taxon>Gunneridae</taxon>
        <taxon>Pentapetalae</taxon>
        <taxon>asterids</taxon>
        <taxon>lamiids</taxon>
        <taxon>Lamiales</taxon>
        <taxon>Pedaliaceae</taxon>
        <taxon>Sesamum</taxon>
    </lineage>
</organism>
<accession>A0AAW2UIM7</accession>
<name>A0AAW2UIM7_9LAMI</name>
<evidence type="ECO:0000259" key="1">
    <source>
        <dbReference type="Pfam" id="PF03372"/>
    </source>
</evidence>
<dbReference type="PANTHER" id="PTHR33710:SF71">
    <property type="entry name" value="ENDONUCLEASE_EXONUCLEASE_PHOSPHATASE DOMAIN-CONTAINING PROTEIN"/>
    <property type="match status" value="1"/>
</dbReference>
<feature type="domain" description="Endonuclease/exonuclease/phosphatase" evidence="1">
    <location>
        <begin position="51"/>
        <end position="169"/>
    </location>
</feature>
<dbReference type="PANTHER" id="PTHR33710">
    <property type="entry name" value="BNAC02G09200D PROTEIN"/>
    <property type="match status" value="1"/>
</dbReference>
<dbReference type="Pfam" id="PF03372">
    <property type="entry name" value="Exo_endo_phos"/>
    <property type="match status" value="1"/>
</dbReference>
<dbReference type="InterPro" id="IPR036691">
    <property type="entry name" value="Endo/exonu/phosph_ase_sf"/>
</dbReference>
<proteinExistence type="predicted"/>
<dbReference type="SUPFAM" id="SSF56219">
    <property type="entry name" value="DNase I-like"/>
    <property type="match status" value="1"/>
</dbReference>
<reference evidence="2" key="2">
    <citation type="journal article" date="2024" name="Plant">
        <title>Genomic evolution and insights into agronomic trait innovations of Sesamum species.</title>
        <authorList>
            <person name="Miao H."/>
            <person name="Wang L."/>
            <person name="Qu L."/>
            <person name="Liu H."/>
            <person name="Sun Y."/>
            <person name="Le M."/>
            <person name="Wang Q."/>
            <person name="Wei S."/>
            <person name="Zheng Y."/>
            <person name="Lin W."/>
            <person name="Duan Y."/>
            <person name="Cao H."/>
            <person name="Xiong S."/>
            <person name="Wang X."/>
            <person name="Wei L."/>
            <person name="Li C."/>
            <person name="Ma Q."/>
            <person name="Ju M."/>
            <person name="Zhao R."/>
            <person name="Li G."/>
            <person name="Mu C."/>
            <person name="Tian Q."/>
            <person name="Mei H."/>
            <person name="Zhang T."/>
            <person name="Gao T."/>
            <person name="Zhang H."/>
        </authorList>
    </citation>
    <scope>NUCLEOTIDE SEQUENCE</scope>
    <source>
        <strain evidence="2">KEN1</strain>
    </source>
</reference>
<protein>
    <recommendedName>
        <fullName evidence="1">Endonuclease/exonuclease/phosphatase domain-containing protein</fullName>
    </recommendedName>
</protein>
<reference evidence="2" key="1">
    <citation type="submission" date="2020-06" db="EMBL/GenBank/DDBJ databases">
        <authorList>
            <person name="Li T."/>
            <person name="Hu X."/>
            <person name="Zhang T."/>
            <person name="Song X."/>
            <person name="Zhang H."/>
            <person name="Dai N."/>
            <person name="Sheng W."/>
            <person name="Hou X."/>
            <person name="Wei L."/>
        </authorList>
    </citation>
    <scope>NUCLEOTIDE SEQUENCE</scope>
    <source>
        <strain evidence="2">KEN1</strain>
        <tissue evidence="2">Leaf</tissue>
    </source>
</reference>
<comment type="caution">
    <text evidence="2">The sequence shown here is derived from an EMBL/GenBank/DDBJ whole genome shotgun (WGS) entry which is preliminary data.</text>
</comment>
<sequence length="222" mass="25502">MARRLGFQDVLSNCVNQIWFFWGLDVRCQVLLDHEQLLHLQLESNRWPKSIFVTAVYARCDIVERRDLWDALRLVSVGASPWIVGGDFNTVLSLEERSGGAAPSSVAMSDFHDAIADCALVDAGYIGSPYTWYNSRLRQRLDRVLVSSCWMDVFPKLRVTYLELSKSDHCGLLVVAETTIERKASSFRFQHMWVKHPGFLDVVRRNWQYPTLGVVWSGFSRN</sequence>
<dbReference type="InterPro" id="IPR005135">
    <property type="entry name" value="Endo/exonuclease/phosphatase"/>
</dbReference>
<gene>
    <name evidence="2" type="ORF">Slati_3515300</name>
</gene>